<evidence type="ECO:0000256" key="9">
    <source>
        <dbReference type="RuleBase" id="RU003357"/>
    </source>
</evidence>
<dbReference type="Pfam" id="PF00593">
    <property type="entry name" value="TonB_dep_Rec_b-barrel"/>
    <property type="match status" value="1"/>
</dbReference>
<dbReference type="SUPFAM" id="SSF56935">
    <property type="entry name" value="Porins"/>
    <property type="match status" value="1"/>
</dbReference>
<evidence type="ECO:0000256" key="2">
    <source>
        <dbReference type="ARBA" id="ARBA00022448"/>
    </source>
</evidence>
<dbReference type="Gene3D" id="2.60.40.1120">
    <property type="entry name" value="Carboxypeptidase-like, regulatory domain"/>
    <property type="match status" value="1"/>
</dbReference>
<dbReference type="Gene3D" id="2.170.130.10">
    <property type="entry name" value="TonB-dependent receptor, plug domain"/>
    <property type="match status" value="1"/>
</dbReference>
<dbReference type="EMBL" id="FMMM01000070">
    <property type="protein sequence ID" value="SCQ23700.1"/>
    <property type="molecule type" value="Genomic_DNA"/>
</dbReference>
<dbReference type="NCBIfam" id="TIGR04057">
    <property type="entry name" value="SusC_RagA_signa"/>
    <property type="match status" value="1"/>
</dbReference>
<evidence type="ECO:0000313" key="13">
    <source>
        <dbReference type="Proteomes" id="UP000182057"/>
    </source>
</evidence>
<keyword evidence="3 8" id="KW-1134">Transmembrane beta strand</keyword>
<dbReference type="AlphaFoldDB" id="A0A1D3UU25"/>
<feature type="domain" description="TonB-dependent receptor plug" evidence="11">
    <location>
        <begin position="122"/>
        <end position="230"/>
    </location>
</feature>
<evidence type="ECO:0000256" key="7">
    <source>
        <dbReference type="ARBA" id="ARBA00023237"/>
    </source>
</evidence>
<keyword evidence="6 8" id="KW-0472">Membrane</keyword>
<dbReference type="SUPFAM" id="SSF49464">
    <property type="entry name" value="Carboxypeptidase regulatory domain-like"/>
    <property type="match status" value="1"/>
</dbReference>
<evidence type="ECO:0000256" key="4">
    <source>
        <dbReference type="ARBA" id="ARBA00022692"/>
    </source>
</evidence>
<dbReference type="Gene3D" id="2.40.170.20">
    <property type="entry name" value="TonB-dependent receptor, beta-barrel domain"/>
    <property type="match status" value="1"/>
</dbReference>
<organism evidence="12 13">
    <name type="scientific">Tannerella forsythia</name>
    <name type="common">Bacteroides forsythus</name>
    <dbReference type="NCBI Taxonomy" id="28112"/>
    <lineage>
        <taxon>Bacteria</taxon>
        <taxon>Pseudomonadati</taxon>
        <taxon>Bacteroidota</taxon>
        <taxon>Bacteroidia</taxon>
        <taxon>Bacteroidales</taxon>
        <taxon>Tannerellaceae</taxon>
        <taxon>Tannerella</taxon>
    </lineage>
</organism>
<keyword evidence="4 8" id="KW-0812">Transmembrane</keyword>
<keyword evidence="7 8" id="KW-0998">Cell outer membrane</keyword>
<dbReference type="Pfam" id="PF07715">
    <property type="entry name" value="Plug"/>
    <property type="match status" value="1"/>
</dbReference>
<comment type="similarity">
    <text evidence="8 9">Belongs to the TonB-dependent receptor family.</text>
</comment>
<evidence type="ECO:0000259" key="10">
    <source>
        <dbReference type="Pfam" id="PF00593"/>
    </source>
</evidence>
<evidence type="ECO:0000256" key="3">
    <source>
        <dbReference type="ARBA" id="ARBA00022452"/>
    </source>
</evidence>
<proteinExistence type="inferred from homology"/>
<accession>A0A1D3UU25</accession>
<dbReference type="RefSeq" id="WP_074450132.1">
    <property type="nucleotide sequence ID" value="NZ_FMMM01000070.1"/>
</dbReference>
<dbReference type="OrthoDB" id="1095312at2"/>
<keyword evidence="5 9" id="KW-0798">TonB box</keyword>
<evidence type="ECO:0000256" key="6">
    <source>
        <dbReference type="ARBA" id="ARBA00023136"/>
    </source>
</evidence>
<protein>
    <submittedName>
        <fullName evidence="12">TonB-dependent receptor SusC</fullName>
    </submittedName>
</protein>
<dbReference type="GO" id="GO:0009279">
    <property type="term" value="C:cell outer membrane"/>
    <property type="evidence" value="ECO:0007669"/>
    <property type="project" value="UniProtKB-SubCell"/>
</dbReference>
<sequence>MRKRESLKLMKWAMFVWLWTFPVNVFAQQITVRGNVKDVKGEPLIGVSVLISGTSLGTITDVDGNFTLNNVASDGKLHVSYVGMQSETIPVNNRTVIEVVMKEDIAALHEVVVVGYGTQERRNLTSAVTTVTSKDFLQGAANNPLQMIDGKIPGVTISNYAISDPNRNPMDNFQVRGSTSFKGGSAPLVVVDGMPGADLRQIANQDIESITVLKDGSAAAIYGSRAANGVLLITTKKGKAGKASISYDTYIEHDRVYRKPDVLSAEEFLQNKRDEDRGARTNWYDELIRKNNFGHTHHISLSGGGENAIYRISADYKDKNAIDIASARREYGVRANFNHTTLEGLLNIIGNLSYRTTKEDYTDYNAFSQAVKLNPTIPVMDPKDPGKYTFLKGYDTWNPVDRLKNRDNFGKNDYSTIDFTARLNILSNLNTELKVARQGRFLKRYEWYPSTHQESISNSRKGRARLESERWEDYTLEWITNYYTTIQDVHNIKLMGGYSYQEFNWEKYGAENMDFPSDALKYNNLGTGQWNTKEGRLGMWSEKEKEKNIAFLGRLNYDYKDILLLMASLRYEGSSKFGKDHKWGLFPALSAAWRLSSLPIFQQTEIVDDLKLRLSYGETGRSSFPRYRSLSLYSGFGKYLDRNGQWIQVWGPGNNSNASLHWEKQISYNLGVDYALLGQRLSGSLDFFLRKGNDLIYEYDVSVPPYLHDKMYTNVISTSTRGVELMLNYNAIQTKTFNYTTNLNVSWAKTQIDSWSNDEFKGEDRDVYDLPSPGNPGRAQILGEGMEIGTFRGGRYAGVNEKGEIMIWKEGIVGGEKKLASQKNDKDRVPLGHGMPRWEMSWGHTVTYKNFDLSLFFRGKFDYKILNLYQMYYGLTAQPKVNLIRDAYTRNAEIKGEKQIVDYFLENGDYFKLDNITLGYTPKVNCKYISNLRIYATARNVFTLTKYSGIDPAGVNIVGLEPGIGNLDVYPSTTNLSFGIQISY</sequence>
<dbReference type="Pfam" id="PF13715">
    <property type="entry name" value="CarbopepD_reg_2"/>
    <property type="match status" value="1"/>
</dbReference>
<feature type="domain" description="TonB-dependent receptor-like beta-barrel" evidence="10">
    <location>
        <begin position="387"/>
        <end position="941"/>
    </location>
</feature>
<dbReference type="InterPro" id="IPR012910">
    <property type="entry name" value="Plug_dom"/>
</dbReference>
<name>A0A1D3UU25_TANFO</name>
<dbReference type="InterPro" id="IPR036942">
    <property type="entry name" value="Beta-barrel_TonB_sf"/>
</dbReference>
<dbReference type="InterPro" id="IPR023997">
    <property type="entry name" value="TonB-dep_OMP_SusC/RagA_CS"/>
</dbReference>
<dbReference type="InterPro" id="IPR000531">
    <property type="entry name" value="Beta-barrel_TonB"/>
</dbReference>
<dbReference type="NCBIfam" id="TIGR04056">
    <property type="entry name" value="OMP_RagA_SusC"/>
    <property type="match status" value="1"/>
</dbReference>
<dbReference type="InterPro" id="IPR039426">
    <property type="entry name" value="TonB-dep_rcpt-like"/>
</dbReference>
<dbReference type="InterPro" id="IPR037066">
    <property type="entry name" value="Plug_dom_sf"/>
</dbReference>
<dbReference type="PROSITE" id="PS52016">
    <property type="entry name" value="TONB_DEPENDENT_REC_3"/>
    <property type="match status" value="1"/>
</dbReference>
<evidence type="ECO:0000256" key="8">
    <source>
        <dbReference type="PROSITE-ProRule" id="PRU01360"/>
    </source>
</evidence>
<comment type="subcellular location">
    <subcellularLocation>
        <location evidence="1 8">Cell outer membrane</location>
        <topology evidence="1 8">Multi-pass membrane protein</topology>
    </subcellularLocation>
</comment>
<evidence type="ECO:0000259" key="11">
    <source>
        <dbReference type="Pfam" id="PF07715"/>
    </source>
</evidence>
<keyword evidence="2 8" id="KW-0813">Transport</keyword>
<dbReference type="InterPro" id="IPR008969">
    <property type="entry name" value="CarboxyPept-like_regulatory"/>
</dbReference>
<gene>
    <name evidence="12" type="primary">susC_37</name>
    <name evidence="12" type="ORF">TFUB20_02153</name>
</gene>
<dbReference type="FunFam" id="2.60.40.1120:FF:000003">
    <property type="entry name" value="Outer membrane protein Omp121"/>
    <property type="match status" value="1"/>
</dbReference>
<reference evidence="12 13" key="1">
    <citation type="submission" date="2016-09" db="EMBL/GenBank/DDBJ databases">
        <authorList>
            <person name="Capua I."/>
            <person name="De Benedictis P."/>
            <person name="Joannis T."/>
            <person name="Lombin L.H."/>
            <person name="Cattoli G."/>
        </authorList>
    </citation>
    <scope>NUCLEOTIDE SEQUENCE [LARGE SCALE GENOMIC DNA]</scope>
    <source>
        <strain evidence="12 13">UB20</strain>
    </source>
</reference>
<keyword evidence="12" id="KW-0675">Receptor</keyword>
<dbReference type="Proteomes" id="UP000182057">
    <property type="component" value="Unassembled WGS sequence"/>
</dbReference>
<evidence type="ECO:0000256" key="5">
    <source>
        <dbReference type="ARBA" id="ARBA00023077"/>
    </source>
</evidence>
<evidence type="ECO:0000256" key="1">
    <source>
        <dbReference type="ARBA" id="ARBA00004571"/>
    </source>
</evidence>
<evidence type="ECO:0000313" key="12">
    <source>
        <dbReference type="EMBL" id="SCQ23700.1"/>
    </source>
</evidence>
<dbReference type="InterPro" id="IPR023996">
    <property type="entry name" value="TonB-dep_OMP_SusC/RagA"/>
</dbReference>